<feature type="transmembrane region" description="Helical" evidence="1">
    <location>
        <begin position="65"/>
        <end position="95"/>
    </location>
</feature>
<feature type="domain" description="DUF218" evidence="2">
    <location>
        <begin position="176"/>
        <end position="324"/>
    </location>
</feature>
<evidence type="ECO:0000313" key="3">
    <source>
        <dbReference type="EMBL" id="EFR88201.1"/>
    </source>
</evidence>
<dbReference type="PANTHER" id="PTHR30336:SF18">
    <property type="entry name" value="MEMBRANE PROTEIN"/>
    <property type="match status" value="1"/>
</dbReference>
<organism evidence="3 4">
    <name type="scientific">Listeria marthii FSL S4-120</name>
    <dbReference type="NCBI Taxonomy" id="702457"/>
    <lineage>
        <taxon>Bacteria</taxon>
        <taxon>Bacillati</taxon>
        <taxon>Bacillota</taxon>
        <taxon>Bacilli</taxon>
        <taxon>Bacillales</taxon>
        <taxon>Listeriaceae</taxon>
        <taxon>Listeria</taxon>
    </lineage>
</organism>
<name>A0ABP2K0R4_9LIST</name>
<dbReference type="Proteomes" id="UP000003412">
    <property type="component" value="Chromosome"/>
</dbReference>
<dbReference type="Gene3D" id="3.40.50.620">
    <property type="entry name" value="HUPs"/>
    <property type="match status" value="1"/>
</dbReference>
<keyword evidence="1" id="KW-0812">Transmembrane</keyword>
<feature type="transmembrane region" description="Helical" evidence="1">
    <location>
        <begin position="39"/>
        <end position="59"/>
    </location>
</feature>
<dbReference type="EMBL" id="ADXF01000508">
    <property type="protein sequence ID" value="EFR88201.1"/>
    <property type="molecule type" value="Genomic_DNA"/>
</dbReference>
<proteinExistence type="predicted"/>
<protein>
    <submittedName>
        <fullName evidence="3">Integral membrane protein</fullName>
    </submittedName>
</protein>
<dbReference type="PANTHER" id="PTHR30336">
    <property type="entry name" value="INNER MEMBRANE PROTEIN, PROBABLE PERMEASE"/>
    <property type="match status" value="1"/>
</dbReference>
<comment type="caution">
    <text evidence="3">The sequence shown here is derived from an EMBL/GenBank/DDBJ whole genome shotgun (WGS) entry which is preliminary data.</text>
</comment>
<dbReference type="InterPro" id="IPR003848">
    <property type="entry name" value="DUF218"/>
</dbReference>
<sequence length="356" mass="39484">MGGQLVLKGATRLVIYILAGFFLLLFIVLSIIDRRRISNGIVLTMALFFSVLSVVYATFSKGNELLVSIMGTVLLLLVLLIPFFVIGIATMLIVNGRLMLKREGRKLANMLPLIIGLGILAFIITWFVSILKTGSPILGIAVVFIVALVGYFSFLFLSFLLSTFLYQFNFPRYNQDFLIVLGSGLIGGDRVPPLLASRLNRAIKFYDKQYAKKGKRATFIVSGGQGANETISEAEAMRGYLLNQGIDENFIIMEDKSVNTLQNMKFSKAKMDAIMPSYNSLFSTNNFHLFRAGIYARKAGLKSQGIGAKTALYYMPNALIREFIAITVMYKKVHLILLGLLLLFFALLAIIGVTFS</sequence>
<feature type="transmembrane region" description="Helical" evidence="1">
    <location>
        <begin position="13"/>
        <end position="32"/>
    </location>
</feature>
<keyword evidence="1" id="KW-1133">Transmembrane helix</keyword>
<dbReference type="Pfam" id="PF02698">
    <property type="entry name" value="DUF218"/>
    <property type="match status" value="1"/>
</dbReference>
<evidence type="ECO:0000259" key="2">
    <source>
        <dbReference type="Pfam" id="PF02698"/>
    </source>
</evidence>
<dbReference type="InterPro" id="IPR014729">
    <property type="entry name" value="Rossmann-like_a/b/a_fold"/>
</dbReference>
<evidence type="ECO:0000313" key="4">
    <source>
        <dbReference type="Proteomes" id="UP000003412"/>
    </source>
</evidence>
<gene>
    <name evidence="3" type="ORF">NT05LM_1220</name>
</gene>
<feature type="transmembrane region" description="Helical" evidence="1">
    <location>
        <begin position="107"/>
        <end position="131"/>
    </location>
</feature>
<keyword evidence="4" id="KW-1185">Reference proteome</keyword>
<dbReference type="CDD" id="cd06259">
    <property type="entry name" value="YdcF-like"/>
    <property type="match status" value="1"/>
</dbReference>
<keyword evidence="1" id="KW-0472">Membrane</keyword>
<dbReference type="InterPro" id="IPR051599">
    <property type="entry name" value="Cell_Envelope_Assoc"/>
</dbReference>
<feature type="transmembrane region" description="Helical" evidence="1">
    <location>
        <begin position="335"/>
        <end position="355"/>
    </location>
</feature>
<evidence type="ECO:0000256" key="1">
    <source>
        <dbReference type="SAM" id="Phobius"/>
    </source>
</evidence>
<accession>A0ABP2K0R4</accession>
<feature type="transmembrane region" description="Helical" evidence="1">
    <location>
        <begin position="137"/>
        <end position="166"/>
    </location>
</feature>
<reference evidence="3 4" key="1">
    <citation type="journal article" date="2010" name="Microbiol. Resour. Announc.">
        <title>Comparative genomics of the bacterial genus Listeria: Genome evolution is characterized by limited gene acquisition and limited gene loss.</title>
        <authorList>
            <person name="den Bakker H.C."/>
            <person name="Cummings C.A."/>
            <person name="Ferreira V."/>
            <person name="Vatta P."/>
            <person name="Orsi R.H."/>
            <person name="Degoricija L."/>
            <person name="Barker M."/>
            <person name="Petrauskene O."/>
            <person name="Furtado M.R."/>
            <person name="Wiedmann M."/>
        </authorList>
    </citation>
    <scope>NUCLEOTIDE SEQUENCE [LARGE SCALE GENOMIC DNA]</scope>
    <source>
        <strain evidence="3 4">FSL S4-120</strain>
    </source>
</reference>